<dbReference type="EMBL" id="BKCM01000001">
    <property type="protein sequence ID" value="GEQ99441.1"/>
    <property type="molecule type" value="Genomic_DNA"/>
</dbReference>
<organism evidence="11 13">
    <name type="scientific">Iodidimonas gelatinilytica</name>
    <dbReference type="NCBI Taxonomy" id="1236966"/>
    <lineage>
        <taxon>Bacteria</taxon>
        <taxon>Pseudomonadati</taxon>
        <taxon>Pseudomonadota</taxon>
        <taxon>Alphaproteobacteria</taxon>
        <taxon>Iodidimonadales</taxon>
        <taxon>Iodidimonadaceae</taxon>
        <taxon>Iodidimonas</taxon>
    </lineage>
</organism>
<evidence type="ECO:0000256" key="9">
    <source>
        <dbReference type="ARBA" id="ARBA00031636"/>
    </source>
</evidence>
<feature type="transmembrane region" description="Helical" evidence="10">
    <location>
        <begin position="122"/>
        <end position="141"/>
    </location>
</feature>
<accession>A0A5A7MQG8</accession>
<keyword evidence="14" id="KW-1185">Reference proteome</keyword>
<dbReference type="GO" id="GO:0042910">
    <property type="term" value="F:xenobiotic transmembrane transporter activity"/>
    <property type="evidence" value="ECO:0007669"/>
    <property type="project" value="InterPro"/>
</dbReference>
<evidence type="ECO:0000313" key="14">
    <source>
        <dbReference type="Proteomes" id="UP000325187"/>
    </source>
</evidence>
<evidence type="ECO:0000256" key="2">
    <source>
        <dbReference type="ARBA" id="ARBA00022448"/>
    </source>
</evidence>
<feature type="transmembrane region" description="Helical" evidence="10">
    <location>
        <begin position="439"/>
        <end position="464"/>
    </location>
</feature>
<dbReference type="GO" id="GO:0015297">
    <property type="term" value="F:antiporter activity"/>
    <property type="evidence" value="ECO:0007669"/>
    <property type="project" value="UniProtKB-KW"/>
</dbReference>
<feature type="transmembrane region" description="Helical" evidence="10">
    <location>
        <begin position="217"/>
        <end position="241"/>
    </location>
</feature>
<dbReference type="InterPro" id="IPR050222">
    <property type="entry name" value="MATE_MdtK"/>
</dbReference>
<feature type="transmembrane region" description="Helical" evidence="10">
    <location>
        <begin position="80"/>
        <end position="101"/>
    </location>
</feature>
<reference evidence="13 14" key="1">
    <citation type="submission" date="2019-09" db="EMBL/GenBank/DDBJ databases">
        <title>NBRP : Genome information of microbial organism related human and environment.</title>
        <authorList>
            <person name="Hattori M."/>
            <person name="Oshima K."/>
            <person name="Inaba H."/>
            <person name="Suda W."/>
            <person name="Sakamoto M."/>
            <person name="Iino T."/>
            <person name="Kitahara M."/>
            <person name="Oshida Y."/>
            <person name="Iida T."/>
            <person name="Kudo T."/>
            <person name="Itoh T."/>
            <person name="Ohkuma M."/>
        </authorList>
    </citation>
    <scope>NUCLEOTIDE SEQUENCE [LARGE SCALE GENOMIC DNA]</scope>
    <source>
        <strain evidence="11 13">Hi-2</strain>
        <strain evidence="12 14">Mie-1</strain>
    </source>
</reference>
<feature type="transmembrane region" description="Helical" evidence="10">
    <location>
        <begin position="374"/>
        <end position="393"/>
    </location>
</feature>
<keyword evidence="6 10" id="KW-1133">Transmembrane helix</keyword>
<feature type="transmembrane region" description="Helical" evidence="10">
    <location>
        <begin position="185"/>
        <end position="205"/>
    </location>
</feature>
<feature type="transmembrane region" description="Helical" evidence="10">
    <location>
        <begin position="309"/>
        <end position="327"/>
    </location>
</feature>
<dbReference type="NCBIfam" id="TIGR00797">
    <property type="entry name" value="matE"/>
    <property type="match status" value="1"/>
</dbReference>
<evidence type="ECO:0000313" key="13">
    <source>
        <dbReference type="Proteomes" id="UP000322084"/>
    </source>
</evidence>
<dbReference type="InterPro" id="IPR048279">
    <property type="entry name" value="MdtK-like"/>
</dbReference>
<gene>
    <name evidence="11" type="primary">norM</name>
    <name evidence="11" type="ORF">JCM17844_07460</name>
    <name evidence="12" type="ORF">JCM17845_00650</name>
</gene>
<dbReference type="Proteomes" id="UP000322084">
    <property type="component" value="Unassembled WGS sequence"/>
</dbReference>
<dbReference type="Pfam" id="PF01554">
    <property type="entry name" value="MatE"/>
    <property type="match status" value="2"/>
</dbReference>
<comment type="caution">
    <text evidence="11">The sequence shown here is derived from an EMBL/GenBank/DDBJ whole genome shotgun (WGS) entry which is preliminary data.</text>
</comment>
<feature type="transmembrane region" description="Helical" evidence="10">
    <location>
        <begin position="414"/>
        <end position="433"/>
    </location>
</feature>
<evidence type="ECO:0000256" key="1">
    <source>
        <dbReference type="ARBA" id="ARBA00004429"/>
    </source>
</evidence>
<dbReference type="AlphaFoldDB" id="A0A5A7MQG8"/>
<feature type="transmembrane region" description="Helical" evidence="10">
    <location>
        <begin position="157"/>
        <end position="178"/>
    </location>
</feature>
<evidence type="ECO:0000256" key="4">
    <source>
        <dbReference type="ARBA" id="ARBA00022475"/>
    </source>
</evidence>
<dbReference type="GO" id="GO:0006811">
    <property type="term" value="P:monoatomic ion transport"/>
    <property type="evidence" value="ECO:0007669"/>
    <property type="project" value="UniProtKB-KW"/>
</dbReference>
<keyword evidence="5 10" id="KW-0812">Transmembrane</keyword>
<comment type="subcellular location">
    <subcellularLocation>
        <location evidence="1">Cell inner membrane</location>
        <topology evidence="1">Multi-pass membrane protein</topology>
    </subcellularLocation>
</comment>
<feature type="transmembrane region" description="Helical" evidence="10">
    <location>
        <begin position="50"/>
        <end position="68"/>
    </location>
</feature>
<dbReference type="InterPro" id="IPR002528">
    <property type="entry name" value="MATE_fam"/>
</dbReference>
<sequence>MGPHHQQSRTFVGNIQYQSDDQGRDWLQARLKRHLSELIRLAAPSMTSRLGMLALGFVDTVMVGRYATSELAWLSLANRSVISFLLVVGIGLLMGVVVYTASAFGRDDERECGRIWRRSMPYALWIGGGMLALSLPAHIWMDWLASDPVIAEESAKLVVILGLGLPAHLIFFCCTGFLEGIRRPMIPMVALIVGNGVNVVLNYSLVYGHFGAPEMGAAGSALTSTLVRWILAALLLAYLWYSPSMERFGLRISHGQSWKDWARQRTIGYASAVSIGAEVGAFAGLAVIAEKLGAFILAGQEIVFNVMTVPFMVSVGIGSATAVRVGISHGRGDPADTGLAGWTGLGASIVFLSLAAVFVFLFPEWLFALHSDDMRLAAITVPAIMFIAYVTVFDGGQSVVSMALRGLGETWWPTAIQAVAYLMLMLPLSWYLAVDMDRGLIGLLEATLIASIFSVVAQSVRFWWLTGREKAFENKPSQKDEA</sequence>
<keyword evidence="2" id="KW-0813">Transport</keyword>
<keyword evidence="8 10" id="KW-0472">Membrane</keyword>
<name>A0A5A7MQG8_9PROT</name>
<dbReference type="GO" id="GO:0005886">
    <property type="term" value="C:plasma membrane"/>
    <property type="evidence" value="ECO:0007669"/>
    <property type="project" value="UniProtKB-SubCell"/>
</dbReference>
<keyword evidence="7" id="KW-0406">Ion transport</keyword>
<evidence type="ECO:0000313" key="12">
    <source>
        <dbReference type="EMBL" id="GEQ99441.1"/>
    </source>
</evidence>
<evidence type="ECO:0000256" key="7">
    <source>
        <dbReference type="ARBA" id="ARBA00023065"/>
    </source>
</evidence>
<dbReference type="PIRSF" id="PIRSF006603">
    <property type="entry name" value="DinF"/>
    <property type="match status" value="1"/>
</dbReference>
<feature type="transmembrane region" description="Helical" evidence="10">
    <location>
        <begin position="267"/>
        <end position="289"/>
    </location>
</feature>
<evidence type="ECO:0000256" key="10">
    <source>
        <dbReference type="SAM" id="Phobius"/>
    </source>
</evidence>
<keyword evidence="3" id="KW-0050">Antiport</keyword>
<protein>
    <recommendedName>
        <fullName evidence="9">Multidrug-efflux transporter</fullName>
    </recommendedName>
</protein>
<proteinExistence type="predicted"/>
<dbReference type="PANTHER" id="PTHR43298">
    <property type="entry name" value="MULTIDRUG RESISTANCE PROTEIN NORM-RELATED"/>
    <property type="match status" value="1"/>
</dbReference>
<feature type="transmembrane region" description="Helical" evidence="10">
    <location>
        <begin position="339"/>
        <end position="362"/>
    </location>
</feature>
<accession>A0A5A7MU58</accession>
<evidence type="ECO:0000256" key="6">
    <source>
        <dbReference type="ARBA" id="ARBA00022989"/>
    </source>
</evidence>
<evidence type="ECO:0000313" key="11">
    <source>
        <dbReference type="EMBL" id="GEQ97109.1"/>
    </source>
</evidence>
<evidence type="ECO:0000256" key="8">
    <source>
        <dbReference type="ARBA" id="ARBA00023136"/>
    </source>
</evidence>
<dbReference type="Proteomes" id="UP000325187">
    <property type="component" value="Unassembled WGS sequence"/>
</dbReference>
<keyword evidence="4" id="KW-1003">Cell membrane</keyword>
<dbReference type="EMBL" id="BKCL01000002">
    <property type="protein sequence ID" value="GEQ97109.1"/>
    <property type="molecule type" value="Genomic_DNA"/>
</dbReference>
<evidence type="ECO:0000256" key="5">
    <source>
        <dbReference type="ARBA" id="ARBA00022692"/>
    </source>
</evidence>
<evidence type="ECO:0000256" key="3">
    <source>
        <dbReference type="ARBA" id="ARBA00022449"/>
    </source>
</evidence>
<dbReference type="PANTHER" id="PTHR43298:SF2">
    <property type="entry name" value="FMN_FAD EXPORTER YEEO-RELATED"/>
    <property type="match status" value="1"/>
</dbReference>